<comment type="caution">
    <text evidence="3">The sequence shown here is derived from an EMBL/GenBank/DDBJ whole genome shotgun (WGS) entry which is preliminary data.</text>
</comment>
<accession>A0A1Z5J4E1</accession>
<feature type="domain" description="GAF" evidence="2">
    <location>
        <begin position="23"/>
        <end position="147"/>
    </location>
</feature>
<evidence type="ECO:0000259" key="2">
    <source>
        <dbReference type="Pfam" id="PF01590"/>
    </source>
</evidence>
<evidence type="ECO:0000313" key="4">
    <source>
        <dbReference type="Proteomes" id="UP000223370"/>
    </source>
</evidence>
<evidence type="ECO:0000256" key="1">
    <source>
        <dbReference type="ARBA" id="ARBA00038454"/>
    </source>
</evidence>
<dbReference type="GO" id="GO:0005829">
    <property type="term" value="C:cytosol"/>
    <property type="evidence" value="ECO:0007669"/>
    <property type="project" value="TreeGrafter"/>
</dbReference>
<dbReference type="InterPro" id="IPR029016">
    <property type="entry name" value="GAF-like_dom_sf"/>
</dbReference>
<evidence type="ECO:0000313" key="3">
    <source>
        <dbReference type="EMBL" id="GAX08943.1"/>
    </source>
</evidence>
<dbReference type="AlphaFoldDB" id="A0A1Z5J4E1"/>
<comment type="similarity">
    <text evidence="1">Belongs to the free Met sulfoxide reductase family.</text>
</comment>
<sequence>MGKKQENYELLVKQAESLLEGETDVVANMSNLVSLLFHEIPSLNGTTYYRFKNNELILGPFQGKPACMHIAVGKGVCGTVAKTKQTEIVENVHNFPGHIACDSASKSEIVVPVFKDGHFWGVLDLDSPEYSTFDETDGEYLSQIAPLIFNE</sequence>
<dbReference type="RefSeq" id="WP_098826098.1">
    <property type="nucleotide sequence ID" value="NZ_BCMJ01000011.1"/>
</dbReference>
<dbReference type="PANTHER" id="PTHR21021:SF15">
    <property type="entry name" value="FREE METHIONINE-R-SULFOXIDE REDUCTASE"/>
    <property type="match status" value="1"/>
</dbReference>
<organism evidence="3 4">
    <name type="scientific">Secundilactobacillus silagincola</name>
    <dbReference type="NCBI Taxonomy" id="1714681"/>
    <lineage>
        <taxon>Bacteria</taxon>
        <taxon>Bacillati</taxon>
        <taxon>Bacillota</taxon>
        <taxon>Bacilli</taxon>
        <taxon>Lactobacillales</taxon>
        <taxon>Lactobacillaceae</taxon>
        <taxon>Secundilactobacillus</taxon>
    </lineage>
</organism>
<keyword evidence="4" id="KW-1185">Reference proteome</keyword>
<name>A0A1Z5J4E1_9LACO</name>
<proteinExistence type="inferred from homology"/>
<dbReference type="Gene3D" id="3.30.450.40">
    <property type="match status" value="1"/>
</dbReference>
<dbReference type="EMBL" id="BCMJ01000011">
    <property type="protein sequence ID" value="GAX08943.1"/>
    <property type="molecule type" value="Genomic_DNA"/>
</dbReference>
<gene>
    <name evidence="3" type="ORF">IWT5_02112</name>
</gene>
<dbReference type="InterPro" id="IPR051330">
    <property type="entry name" value="Phosphatase_reg/MetRdx"/>
</dbReference>
<dbReference type="FunFam" id="3.30.450.40:FF:000008">
    <property type="entry name" value="GAF domain-containing proteins"/>
    <property type="match status" value="1"/>
</dbReference>
<reference evidence="3 4" key="1">
    <citation type="submission" date="2015-11" db="EMBL/GenBank/DDBJ databases">
        <title>Draft genome sequences of new species of the genus Lactobacillus isolated from orchardgrass silage.</title>
        <authorList>
            <person name="Tohno M."/>
            <person name="Tanizawa Y."/>
            <person name="Arita M."/>
        </authorList>
    </citation>
    <scope>NUCLEOTIDE SEQUENCE [LARGE SCALE GENOMIC DNA]</scope>
    <source>
        <strain evidence="3 4">IWT5</strain>
    </source>
</reference>
<protein>
    <submittedName>
        <fullName evidence="3">GAF domain-containing protein</fullName>
    </submittedName>
</protein>
<dbReference type="GO" id="GO:0033745">
    <property type="term" value="F:L-methionine-(R)-S-oxide reductase activity"/>
    <property type="evidence" value="ECO:0007669"/>
    <property type="project" value="TreeGrafter"/>
</dbReference>
<dbReference type="Proteomes" id="UP000223370">
    <property type="component" value="Unassembled WGS sequence"/>
</dbReference>
<dbReference type="SUPFAM" id="SSF55781">
    <property type="entry name" value="GAF domain-like"/>
    <property type="match status" value="1"/>
</dbReference>
<dbReference type="Pfam" id="PF01590">
    <property type="entry name" value="GAF"/>
    <property type="match status" value="1"/>
</dbReference>
<dbReference type="InterPro" id="IPR003018">
    <property type="entry name" value="GAF"/>
</dbReference>
<dbReference type="OrthoDB" id="9796252at2"/>
<dbReference type="PANTHER" id="PTHR21021">
    <property type="entry name" value="GAF/PUTATIVE CYTOSKELETAL PROTEIN"/>
    <property type="match status" value="1"/>
</dbReference>